<feature type="region of interest" description="Disordered" evidence="8">
    <location>
        <begin position="1"/>
        <end position="30"/>
    </location>
</feature>
<dbReference type="Pfam" id="PF19055">
    <property type="entry name" value="ABC2_membrane_7"/>
    <property type="match status" value="1"/>
</dbReference>
<keyword evidence="6 9" id="KW-1133">Transmembrane helix</keyword>
<dbReference type="GO" id="GO:0016887">
    <property type="term" value="F:ATP hydrolysis activity"/>
    <property type="evidence" value="ECO:0007669"/>
    <property type="project" value="InterPro"/>
</dbReference>
<dbReference type="PROSITE" id="PS50893">
    <property type="entry name" value="ABC_TRANSPORTER_2"/>
    <property type="match status" value="1"/>
</dbReference>
<evidence type="ECO:0000256" key="3">
    <source>
        <dbReference type="ARBA" id="ARBA00022692"/>
    </source>
</evidence>
<evidence type="ECO:0000256" key="9">
    <source>
        <dbReference type="SAM" id="Phobius"/>
    </source>
</evidence>
<keyword evidence="7 9" id="KW-0472">Membrane</keyword>
<dbReference type="InterPro" id="IPR013525">
    <property type="entry name" value="ABC2_TM"/>
</dbReference>
<evidence type="ECO:0000256" key="2">
    <source>
        <dbReference type="ARBA" id="ARBA00022448"/>
    </source>
</evidence>
<dbReference type="InterPro" id="IPR003593">
    <property type="entry name" value="AAA+_ATPase"/>
</dbReference>
<dbReference type="InterPro" id="IPR017871">
    <property type="entry name" value="ABC_transporter-like_CS"/>
</dbReference>
<dbReference type="InterPro" id="IPR003439">
    <property type="entry name" value="ABC_transporter-like_ATP-bd"/>
</dbReference>
<evidence type="ECO:0000256" key="4">
    <source>
        <dbReference type="ARBA" id="ARBA00022741"/>
    </source>
</evidence>
<feature type="domain" description="ABC transporter" evidence="10">
    <location>
        <begin position="36"/>
        <end position="284"/>
    </location>
</feature>
<dbReference type="SUPFAM" id="SSF52540">
    <property type="entry name" value="P-loop containing nucleoside triphosphate hydrolases"/>
    <property type="match status" value="1"/>
</dbReference>
<sequence>MSSDETKRNEGDVELQPAERETERLNSGSKHKRSVFEFKDVSFSVMIKSKEDGKKVEKIINREVSGRVESGHVLAILGPSGAGKSTLINALTLSAIGGKTTGEITLDEAPLTYEMLRRRAFVVAQQDFHWTFLTCRETLKYAADLYLNSSEDEKNEMVDGIIDKMGLASCADTRVGNEFIKGLSGGQKRRLSIGLALVKRPDIIFLDEPTSGLDAASAAKIMTFIKETAARENLMFITTIHQPSTAVFNGFDQVMILSQGRQAYVGDAAEALTYFESIGHGIPPNTNPADFFLDLVNADFTSQEQVDSILDAWDKKRQGGKASLTRQASFDADTGKYSKPTYNTTLSSQINVMIRRHFTLAARDPMLYLGRCLVFLFANMFFAIIYIQSRHRDQDQVVNKMFINVWFIGVPANVGVIAVYAYNAEYKAIRREIRNGLVSPTAYVVANSVLQIPVMFLFAIFSLCVPAYGIGNFNAERMGWQILLFAACMYSWEALAQVLSVQFDNPLLGMMNFVQGWFTAFVFAGFLIRRDDIVWPFKVFTWIFPLRYTIRGMVYNEIIDTSYESCADIGDDPCFGDPAVTGRQDGGDVLNSLGDVFGPFSDENTLAEDILVPLGLAIFFKICHTYMLNMKSKESSKVLPPN</sequence>
<dbReference type="SMART" id="SM00382">
    <property type="entry name" value="AAA"/>
    <property type="match status" value="1"/>
</dbReference>
<keyword evidence="4" id="KW-0547">Nucleotide-binding</keyword>
<gene>
    <name evidence="11" type="ORF">PPAR1163_LOCUS11961</name>
</gene>
<evidence type="ECO:0000313" key="11">
    <source>
        <dbReference type="EMBL" id="CAD9253594.1"/>
    </source>
</evidence>
<evidence type="ECO:0000259" key="10">
    <source>
        <dbReference type="PROSITE" id="PS50893"/>
    </source>
</evidence>
<dbReference type="Gene3D" id="3.40.50.300">
    <property type="entry name" value="P-loop containing nucleotide triphosphate hydrolases"/>
    <property type="match status" value="1"/>
</dbReference>
<dbReference type="PANTHER" id="PTHR48041:SF139">
    <property type="entry name" value="PROTEIN SCARLET"/>
    <property type="match status" value="1"/>
</dbReference>
<dbReference type="PROSITE" id="PS00211">
    <property type="entry name" value="ABC_TRANSPORTER_1"/>
    <property type="match status" value="1"/>
</dbReference>
<dbReference type="PANTHER" id="PTHR48041">
    <property type="entry name" value="ABC TRANSPORTER G FAMILY MEMBER 28"/>
    <property type="match status" value="1"/>
</dbReference>
<feature type="transmembrane region" description="Helical" evidence="9">
    <location>
        <begin position="442"/>
        <end position="470"/>
    </location>
</feature>
<evidence type="ECO:0000256" key="8">
    <source>
        <dbReference type="SAM" id="MobiDB-lite"/>
    </source>
</evidence>
<dbReference type="GO" id="GO:0005886">
    <property type="term" value="C:plasma membrane"/>
    <property type="evidence" value="ECO:0007669"/>
    <property type="project" value="TreeGrafter"/>
</dbReference>
<dbReference type="GO" id="GO:0005524">
    <property type="term" value="F:ATP binding"/>
    <property type="evidence" value="ECO:0007669"/>
    <property type="project" value="UniProtKB-KW"/>
</dbReference>
<keyword evidence="3 9" id="KW-0812">Transmembrane</keyword>
<name>A0A7S1XRI9_9STRA</name>
<proteinExistence type="predicted"/>
<dbReference type="Pfam" id="PF01061">
    <property type="entry name" value="ABC2_membrane"/>
    <property type="match status" value="1"/>
</dbReference>
<dbReference type="Pfam" id="PF00005">
    <property type="entry name" value="ABC_tran"/>
    <property type="match status" value="1"/>
</dbReference>
<keyword evidence="5" id="KW-0067">ATP-binding</keyword>
<reference evidence="11" key="1">
    <citation type="submission" date="2021-01" db="EMBL/GenBank/DDBJ databases">
        <authorList>
            <person name="Corre E."/>
            <person name="Pelletier E."/>
            <person name="Niang G."/>
            <person name="Scheremetjew M."/>
            <person name="Finn R."/>
            <person name="Kale V."/>
            <person name="Holt S."/>
            <person name="Cochrane G."/>
            <person name="Meng A."/>
            <person name="Brown T."/>
            <person name="Cohen L."/>
        </authorList>
    </citation>
    <scope>NUCLEOTIDE SEQUENCE</scope>
    <source>
        <strain evidence="11">CCMP2877</strain>
    </source>
</reference>
<evidence type="ECO:0000256" key="7">
    <source>
        <dbReference type="ARBA" id="ARBA00023136"/>
    </source>
</evidence>
<feature type="transmembrane region" description="Helical" evidence="9">
    <location>
        <begin position="507"/>
        <end position="528"/>
    </location>
</feature>
<dbReference type="GO" id="GO:0140359">
    <property type="term" value="F:ABC-type transporter activity"/>
    <property type="evidence" value="ECO:0007669"/>
    <property type="project" value="InterPro"/>
</dbReference>
<organism evidence="11">
    <name type="scientific">Phaeomonas parva</name>
    <dbReference type="NCBI Taxonomy" id="124430"/>
    <lineage>
        <taxon>Eukaryota</taxon>
        <taxon>Sar</taxon>
        <taxon>Stramenopiles</taxon>
        <taxon>Ochrophyta</taxon>
        <taxon>Pinguiophyceae</taxon>
        <taxon>Pinguiochrysidales</taxon>
        <taxon>Pinguiochrysidaceae</taxon>
        <taxon>Phaeomonas</taxon>
    </lineage>
</organism>
<evidence type="ECO:0000256" key="1">
    <source>
        <dbReference type="ARBA" id="ARBA00004141"/>
    </source>
</evidence>
<dbReference type="InterPro" id="IPR027417">
    <property type="entry name" value="P-loop_NTPase"/>
</dbReference>
<dbReference type="AlphaFoldDB" id="A0A7S1XRI9"/>
<feature type="transmembrane region" description="Helical" evidence="9">
    <location>
        <begin position="482"/>
        <end position="501"/>
    </location>
</feature>
<dbReference type="InterPro" id="IPR043926">
    <property type="entry name" value="ABCG_dom"/>
</dbReference>
<dbReference type="EMBL" id="HBGJ01018663">
    <property type="protein sequence ID" value="CAD9253594.1"/>
    <property type="molecule type" value="Transcribed_RNA"/>
</dbReference>
<evidence type="ECO:0000256" key="5">
    <source>
        <dbReference type="ARBA" id="ARBA00022840"/>
    </source>
</evidence>
<protein>
    <recommendedName>
        <fullName evidence="10">ABC transporter domain-containing protein</fullName>
    </recommendedName>
</protein>
<feature type="compositionally biased region" description="Basic and acidic residues" evidence="8">
    <location>
        <begin position="1"/>
        <end position="24"/>
    </location>
</feature>
<dbReference type="InterPro" id="IPR050352">
    <property type="entry name" value="ABCG_transporters"/>
</dbReference>
<evidence type="ECO:0000256" key="6">
    <source>
        <dbReference type="ARBA" id="ARBA00022989"/>
    </source>
</evidence>
<comment type="subcellular location">
    <subcellularLocation>
        <location evidence="1">Membrane</location>
        <topology evidence="1">Multi-pass membrane protein</topology>
    </subcellularLocation>
</comment>
<feature type="transmembrane region" description="Helical" evidence="9">
    <location>
        <begin position="366"/>
        <end position="389"/>
    </location>
</feature>
<feature type="transmembrane region" description="Helical" evidence="9">
    <location>
        <begin position="401"/>
        <end position="422"/>
    </location>
</feature>
<keyword evidence="2" id="KW-0813">Transport</keyword>
<accession>A0A7S1XRI9</accession>